<name>A0A834SWW2_9FABA</name>
<protein>
    <submittedName>
        <fullName evidence="2">Uncharacterized protein</fullName>
    </submittedName>
</protein>
<reference evidence="2" key="1">
    <citation type="submission" date="2020-09" db="EMBL/GenBank/DDBJ databases">
        <title>Genome-Enabled Discovery of Anthraquinone Biosynthesis in Senna tora.</title>
        <authorList>
            <person name="Kang S.-H."/>
            <person name="Pandey R.P."/>
            <person name="Lee C.-M."/>
            <person name="Sim J.-S."/>
            <person name="Jeong J.-T."/>
            <person name="Choi B.-S."/>
            <person name="Jung M."/>
            <person name="Ginzburg D."/>
            <person name="Zhao K."/>
            <person name="Won S.Y."/>
            <person name="Oh T.-J."/>
            <person name="Yu Y."/>
            <person name="Kim N.-H."/>
            <person name="Lee O.R."/>
            <person name="Lee T.-H."/>
            <person name="Bashyal P."/>
            <person name="Kim T.-S."/>
            <person name="Lee W.-H."/>
            <person name="Kawkins C."/>
            <person name="Kim C.-K."/>
            <person name="Kim J.S."/>
            <person name="Ahn B.O."/>
            <person name="Rhee S.Y."/>
            <person name="Sohng J.K."/>
        </authorList>
    </citation>
    <scope>NUCLEOTIDE SEQUENCE</scope>
    <source>
        <tissue evidence="2">Leaf</tissue>
    </source>
</reference>
<keyword evidence="3" id="KW-1185">Reference proteome</keyword>
<evidence type="ECO:0000313" key="3">
    <source>
        <dbReference type="Proteomes" id="UP000634136"/>
    </source>
</evidence>
<comment type="caution">
    <text evidence="2">The sequence shown here is derived from an EMBL/GenBank/DDBJ whole genome shotgun (WGS) entry which is preliminary data.</text>
</comment>
<feature type="region of interest" description="Disordered" evidence="1">
    <location>
        <begin position="1"/>
        <end position="21"/>
    </location>
</feature>
<dbReference type="EMBL" id="JAAIUW010000011">
    <property type="protein sequence ID" value="KAF7810285.1"/>
    <property type="molecule type" value="Genomic_DNA"/>
</dbReference>
<accession>A0A834SWW2</accession>
<evidence type="ECO:0000313" key="2">
    <source>
        <dbReference type="EMBL" id="KAF7810285.1"/>
    </source>
</evidence>
<organism evidence="2 3">
    <name type="scientific">Senna tora</name>
    <dbReference type="NCBI Taxonomy" id="362788"/>
    <lineage>
        <taxon>Eukaryota</taxon>
        <taxon>Viridiplantae</taxon>
        <taxon>Streptophyta</taxon>
        <taxon>Embryophyta</taxon>
        <taxon>Tracheophyta</taxon>
        <taxon>Spermatophyta</taxon>
        <taxon>Magnoliopsida</taxon>
        <taxon>eudicotyledons</taxon>
        <taxon>Gunneridae</taxon>
        <taxon>Pentapetalae</taxon>
        <taxon>rosids</taxon>
        <taxon>fabids</taxon>
        <taxon>Fabales</taxon>
        <taxon>Fabaceae</taxon>
        <taxon>Caesalpinioideae</taxon>
        <taxon>Cassia clade</taxon>
        <taxon>Senna</taxon>
    </lineage>
</organism>
<gene>
    <name evidence="2" type="ORF">G2W53_037028</name>
</gene>
<evidence type="ECO:0000256" key="1">
    <source>
        <dbReference type="SAM" id="MobiDB-lite"/>
    </source>
</evidence>
<sequence length="21" mass="2356">MALIGGSNIEREPPMSNKVRR</sequence>
<dbReference type="Proteomes" id="UP000634136">
    <property type="component" value="Unassembled WGS sequence"/>
</dbReference>
<proteinExistence type="predicted"/>
<dbReference type="AlphaFoldDB" id="A0A834SWW2"/>